<keyword evidence="8" id="KW-1185">Reference proteome</keyword>
<dbReference type="InterPro" id="IPR011764">
    <property type="entry name" value="Biotin_carboxylation_dom"/>
</dbReference>
<dbReference type="InterPro" id="IPR016185">
    <property type="entry name" value="PreATP-grasp_dom_sf"/>
</dbReference>
<proteinExistence type="predicted"/>
<comment type="caution">
    <text evidence="7">The sequence shown here is derived from an EMBL/GenBank/DDBJ whole genome shotgun (WGS) entry which is preliminary data.</text>
</comment>
<dbReference type="EMBL" id="JBHTHX010002396">
    <property type="protein sequence ID" value="MFD0890372.1"/>
    <property type="molecule type" value="Genomic_DNA"/>
</dbReference>
<dbReference type="InterPro" id="IPR050856">
    <property type="entry name" value="Biotin_carboxylase_complex"/>
</dbReference>
<keyword evidence="4" id="KW-0067">ATP-binding</keyword>
<evidence type="ECO:0000259" key="6">
    <source>
        <dbReference type="PROSITE" id="PS50979"/>
    </source>
</evidence>
<protein>
    <recommendedName>
        <fullName evidence="1">biotin carboxylase</fullName>
        <ecNumber evidence="1">6.3.4.14</ecNumber>
    </recommendedName>
</protein>
<dbReference type="PANTHER" id="PTHR18866">
    <property type="entry name" value="CARBOXYLASE:PYRUVATE/ACETYL-COA/PROPIONYL-COA CARBOXYLASE"/>
    <property type="match status" value="1"/>
</dbReference>
<dbReference type="InterPro" id="IPR005481">
    <property type="entry name" value="BC-like_N"/>
</dbReference>
<keyword evidence="2" id="KW-0436">Ligase</keyword>
<dbReference type="EC" id="6.3.4.14" evidence="1"/>
<evidence type="ECO:0000313" key="8">
    <source>
        <dbReference type="Proteomes" id="UP001597024"/>
    </source>
</evidence>
<keyword evidence="5" id="KW-0092">Biotin</keyword>
<name>A0ABW3E4N9_9ACTN</name>
<dbReference type="PANTHER" id="PTHR18866:SF33">
    <property type="entry name" value="METHYLCROTONOYL-COA CARBOXYLASE SUBUNIT ALPHA, MITOCHONDRIAL-RELATED"/>
    <property type="match status" value="1"/>
</dbReference>
<feature type="domain" description="Biotin carboxylation" evidence="6">
    <location>
        <begin position="1"/>
        <end position="76"/>
    </location>
</feature>
<dbReference type="PROSITE" id="PS50979">
    <property type="entry name" value="BC"/>
    <property type="match status" value="1"/>
</dbReference>
<sequence length="76" mass="8151">MQKVLVANRGEIAVRIIRACRDAGLASVAVYAEQDLDALHVRLADEAHSLGGRTLMLATLDRCARLGHPVSALYPA</sequence>
<evidence type="ECO:0000256" key="3">
    <source>
        <dbReference type="ARBA" id="ARBA00022741"/>
    </source>
</evidence>
<evidence type="ECO:0000313" key="7">
    <source>
        <dbReference type="EMBL" id="MFD0890372.1"/>
    </source>
</evidence>
<dbReference type="SUPFAM" id="SSF52440">
    <property type="entry name" value="PreATP-grasp domain"/>
    <property type="match status" value="1"/>
</dbReference>
<keyword evidence="3" id="KW-0547">Nucleotide-binding</keyword>
<feature type="non-terminal residue" evidence="7">
    <location>
        <position position="76"/>
    </location>
</feature>
<gene>
    <name evidence="7" type="ORF">ACFQ08_38010</name>
</gene>
<dbReference type="Gene3D" id="3.40.50.20">
    <property type="match status" value="1"/>
</dbReference>
<organism evidence="7 8">
    <name type="scientific">Streptosporangium algeriense</name>
    <dbReference type="NCBI Taxonomy" id="1682748"/>
    <lineage>
        <taxon>Bacteria</taxon>
        <taxon>Bacillati</taxon>
        <taxon>Actinomycetota</taxon>
        <taxon>Actinomycetes</taxon>
        <taxon>Streptosporangiales</taxon>
        <taxon>Streptosporangiaceae</taxon>
        <taxon>Streptosporangium</taxon>
    </lineage>
</organism>
<dbReference type="Proteomes" id="UP001597024">
    <property type="component" value="Unassembled WGS sequence"/>
</dbReference>
<evidence type="ECO:0000256" key="1">
    <source>
        <dbReference type="ARBA" id="ARBA00013263"/>
    </source>
</evidence>
<evidence type="ECO:0000256" key="2">
    <source>
        <dbReference type="ARBA" id="ARBA00022598"/>
    </source>
</evidence>
<evidence type="ECO:0000256" key="4">
    <source>
        <dbReference type="ARBA" id="ARBA00022840"/>
    </source>
</evidence>
<dbReference type="Pfam" id="PF00289">
    <property type="entry name" value="Biotin_carb_N"/>
    <property type="match status" value="1"/>
</dbReference>
<evidence type="ECO:0000256" key="5">
    <source>
        <dbReference type="ARBA" id="ARBA00023267"/>
    </source>
</evidence>
<reference evidence="8" key="1">
    <citation type="journal article" date="2019" name="Int. J. Syst. Evol. Microbiol.">
        <title>The Global Catalogue of Microorganisms (GCM) 10K type strain sequencing project: providing services to taxonomists for standard genome sequencing and annotation.</title>
        <authorList>
            <consortium name="The Broad Institute Genomics Platform"/>
            <consortium name="The Broad Institute Genome Sequencing Center for Infectious Disease"/>
            <person name="Wu L."/>
            <person name="Ma J."/>
        </authorList>
    </citation>
    <scope>NUCLEOTIDE SEQUENCE [LARGE SCALE GENOMIC DNA]</scope>
    <source>
        <strain evidence="8">CCUG 62974</strain>
    </source>
</reference>
<accession>A0ABW3E4N9</accession>